<keyword evidence="2 8" id="KW-0813">Transport</keyword>
<feature type="transmembrane region" description="Helical" evidence="8">
    <location>
        <begin position="336"/>
        <end position="358"/>
    </location>
</feature>
<evidence type="ECO:0000313" key="10">
    <source>
        <dbReference type="EMBL" id="AHD20601.1"/>
    </source>
</evidence>
<dbReference type="PROSITE" id="PS50928">
    <property type="entry name" value="ABC_TM1"/>
    <property type="match status" value="2"/>
</dbReference>
<dbReference type="Proteomes" id="UP000018781">
    <property type="component" value="Chromosome"/>
</dbReference>
<dbReference type="SUPFAM" id="SSF161098">
    <property type="entry name" value="MetI-like"/>
    <property type="match status" value="2"/>
</dbReference>
<evidence type="ECO:0000256" key="7">
    <source>
        <dbReference type="ARBA" id="ARBA00023136"/>
    </source>
</evidence>
<keyword evidence="7 8" id="KW-0472">Membrane</keyword>
<keyword evidence="3" id="KW-1003">Cell membrane</keyword>
<dbReference type="PATRIC" id="fig|1435356.3.peg.1586"/>
<evidence type="ECO:0000256" key="1">
    <source>
        <dbReference type="ARBA" id="ARBA00004429"/>
    </source>
</evidence>
<evidence type="ECO:0000256" key="2">
    <source>
        <dbReference type="ARBA" id="ARBA00022448"/>
    </source>
</evidence>
<organism evidence="10 11">
    <name type="scientific">Rhodococcus pyridinivorans SB3094</name>
    <dbReference type="NCBI Taxonomy" id="1435356"/>
    <lineage>
        <taxon>Bacteria</taxon>
        <taxon>Bacillati</taxon>
        <taxon>Actinomycetota</taxon>
        <taxon>Actinomycetes</taxon>
        <taxon>Mycobacteriales</taxon>
        <taxon>Nocardiaceae</taxon>
        <taxon>Rhodococcus</taxon>
    </lineage>
</organism>
<sequence>MATAALGVAVFALAPVVHLVMRAFADGPERVFSLVFRPRTLELVWRSGALAVTVTVACLILGLAAAWLTTRTDLPGRRWFALALSLPLAIPSYVSGFVWIAQFPALEGFVGAALVLTCASFPYVYLPVAAALASADPGLEEVARTLGRSRLTAILTVTLRQVWPTAAAGGLLVALYTLSDFGAVALMRYEAFTLAIYGSYRGLLDRTPAAVFGLVLVAIAVVLTVAERRARRGATARIGSGTARTAEPVMLGSRRWPAIGFLAALLVVSVGVPVAGLARWLWRSQQIAVDWSGIWTATTYTLWVSALGALLTTVLALPVGIYAARSHSRLSRFTESAAYIGFALPGITVGLALVFFGIRLLPQWYQQTPMLVIAYAVLFLPLAVGSIHAAVAAIPRGLEDASATLGSGRLLTGLRVTIPIAAPGVVAGAALAFLTIAKELPATLLLVPIGHDTLATGMWRHTETLAYGSAAPYAVILVLIAALPSLVLGRLLRGRVDAESGGEE</sequence>
<evidence type="ECO:0000256" key="6">
    <source>
        <dbReference type="ARBA" id="ARBA00022989"/>
    </source>
</evidence>
<dbReference type="AlphaFoldDB" id="V9XAY0"/>
<dbReference type="PANTHER" id="PTHR43357">
    <property type="entry name" value="INNER MEMBRANE ABC TRANSPORTER PERMEASE PROTEIN YDCV"/>
    <property type="match status" value="1"/>
</dbReference>
<feature type="transmembrane region" description="Helical" evidence="8">
    <location>
        <begin position="80"/>
        <end position="102"/>
    </location>
</feature>
<keyword evidence="4" id="KW-0997">Cell inner membrane</keyword>
<feature type="transmembrane region" description="Helical" evidence="8">
    <location>
        <begin position="302"/>
        <end position="324"/>
    </location>
</feature>
<dbReference type="EMBL" id="CP006996">
    <property type="protein sequence ID" value="AHD20601.1"/>
    <property type="molecule type" value="Genomic_DNA"/>
</dbReference>
<keyword evidence="5 8" id="KW-0812">Transmembrane</keyword>
<dbReference type="Gene3D" id="1.10.3720.10">
    <property type="entry name" value="MetI-like"/>
    <property type="match status" value="2"/>
</dbReference>
<gene>
    <name evidence="10" type="ORF">Y013_07925</name>
</gene>
<feature type="transmembrane region" description="Helical" evidence="8">
    <location>
        <begin position="259"/>
        <end position="282"/>
    </location>
</feature>
<dbReference type="KEGG" id="rpy:Y013_07925"/>
<reference evidence="10 11" key="1">
    <citation type="journal article" date="2014" name="Genome Announc.">
        <title>Complete Genome of Rhodococcus pyridinivorans SB3094, a Methyl-Ethyl-Ketone-Degrading Bacterium Used for Bioaugmentation.</title>
        <authorList>
            <person name="Dueholm M.S."/>
            <person name="Albertsen M."/>
            <person name="D'Imperio S."/>
            <person name="Tale V.P."/>
            <person name="Lewis D."/>
            <person name="Nielsen P.H."/>
            <person name="Nielsen J.L."/>
        </authorList>
    </citation>
    <scope>NUCLEOTIDE SEQUENCE [LARGE SCALE GENOMIC DNA]</scope>
    <source>
        <strain evidence="10 11">SB3094</strain>
    </source>
</reference>
<feature type="transmembrane region" description="Helical" evidence="8">
    <location>
        <begin position="470"/>
        <end position="492"/>
    </location>
</feature>
<comment type="subcellular location">
    <subcellularLocation>
        <location evidence="1">Cell inner membrane</location>
        <topology evidence="1">Multi-pass membrane protein</topology>
    </subcellularLocation>
    <subcellularLocation>
        <location evidence="8">Cell membrane</location>
        <topology evidence="8">Multi-pass membrane protein</topology>
    </subcellularLocation>
</comment>
<feature type="transmembrane region" description="Helical" evidence="8">
    <location>
        <begin position="370"/>
        <end position="395"/>
    </location>
</feature>
<dbReference type="GO" id="GO:0005886">
    <property type="term" value="C:plasma membrane"/>
    <property type="evidence" value="ECO:0007669"/>
    <property type="project" value="UniProtKB-SubCell"/>
</dbReference>
<feature type="transmembrane region" description="Helical" evidence="8">
    <location>
        <begin position="153"/>
        <end position="178"/>
    </location>
</feature>
<evidence type="ECO:0000313" key="11">
    <source>
        <dbReference type="Proteomes" id="UP000018781"/>
    </source>
</evidence>
<proteinExistence type="inferred from homology"/>
<dbReference type="GO" id="GO:0055085">
    <property type="term" value="P:transmembrane transport"/>
    <property type="evidence" value="ECO:0007669"/>
    <property type="project" value="InterPro"/>
</dbReference>
<feature type="transmembrane region" description="Helical" evidence="8">
    <location>
        <begin position="49"/>
        <end position="68"/>
    </location>
</feature>
<dbReference type="InterPro" id="IPR035906">
    <property type="entry name" value="MetI-like_sf"/>
</dbReference>
<evidence type="ECO:0000259" key="9">
    <source>
        <dbReference type="PROSITE" id="PS50928"/>
    </source>
</evidence>
<feature type="transmembrane region" description="Helical" evidence="8">
    <location>
        <begin position="108"/>
        <end position="132"/>
    </location>
</feature>
<feature type="domain" description="ABC transmembrane type-1" evidence="9">
    <location>
        <begin position="298"/>
        <end position="488"/>
    </location>
</feature>
<dbReference type="CDD" id="cd06261">
    <property type="entry name" value="TM_PBP2"/>
    <property type="match status" value="2"/>
</dbReference>
<evidence type="ECO:0000256" key="5">
    <source>
        <dbReference type="ARBA" id="ARBA00022692"/>
    </source>
</evidence>
<keyword evidence="6 8" id="KW-1133">Transmembrane helix</keyword>
<dbReference type="PANTHER" id="PTHR43357:SF3">
    <property type="entry name" value="FE(3+)-TRANSPORT SYSTEM PERMEASE PROTEIN FBPB 2"/>
    <property type="match status" value="1"/>
</dbReference>
<evidence type="ECO:0000256" key="4">
    <source>
        <dbReference type="ARBA" id="ARBA00022519"/>
    </source>
</evidence>
<dbReference type="eggNOG" id="COG1178">
    <property type="taxonomic scope" value="Bacteria"/>
</dbReference>
<accession>V9XAY0</accession>
<dbReference type="HOGENOM" id="CLU_021838_0_0_11"/>
<feature type="transmembrane region" description="Helical" evidence="8">
    <location>
        <begin position="209"/>
        <end position="226"/>
    </location>
</feature>
<comment type="similarity">
    <text evidence="8">Belongs to the binding-protein-dependent transport system permease family.</text>
</comment>
<feature type="transmembrane region" description="Helical" evidence="8">
    <location>
        <begin position="416"/>
        <end position="437"/>
    </location>
</feature>
<protein>
    <submittedName>
        <fullName evidence="10">Iron ABC transporter permease</fullName>
    </submittedName>
</protein>
<evidence type="ECO:0000256" key="3">
    <source>
        <dbReference type="ARBA" id="ARBA00022475"/>
    </source>
</evidence>
<evidence type="ECO:0000256" key="8">
    <source>
        <dbReference type="RuleBase" id="RU363032"/>
    </source>
</evidence>
<dbReference type="InterPro" id="IPR000515">
    <property type="entry name" value="MetI-like"/>
</dbReference>
<feature type="domain" description="ABC transmembrane type-1" evidence="9">
    <location>
        <begin position="44"/>
        <end position="227"/>
    </location>
</feature>
<name>V9XAY0_9NOCA</name>
<dbReference type="Pfam" id="PF00528">
    <property type="entry name" value="BPD_transp_1"/>
    <property type="match status" value="2"/>
</dbReference>